<sequence>MNDNAVRKLQPEVTPLATPQLEPQAAPVQYSRKVRFSLLERLLALGSCLAILGFMVFLVHGSVTVTNSQRQLQDIQTKIGKTKTSNVDLQQEIGELGSSDRLAAYAKKNGLSFDDANVRNMSK</sequence>
<dbReference type="Proteomes" id="UP001596310">
    <property type="component" value="Unassembled WGS sequence"/>
</dbReference>
<evidence type="ECO:0000256" key="6">
    <source>
        <dbReference type="ARBA" id="ARBA00023306"/>
    </source>
</evidence>
<comment type="similarity">
    <text evidence="7">Belongs to the FtsL family.</text>
</comment>
<dbReference type="InterPro" id="IPR007060">
    <property type="entry name" value="FtsL/DivIC"/>
</dbReference>
<proteinExistence type="inferred from homology"/>
<comment type="function">
    <text evidence="7">Essential cell division protein.</text>
</comment>
<evidence type="ECO:0000256" key="8">
    <source>
        <dbReference type="NCBIfam" id="TIGR02209"/>
    </source>
</evidence>
<organism evidence="9 10">
    <name type="scientific">Lapidilactobacillus achengensis</name>
    <dbReference type="NCBI Taxonomy" id="2486000"/>
    <lineage>
        <taxon>Bacteria</taxon>
        <taxon>Bacillati</taxon>
        <taxon>Bacillota</taxon>
        <taxon>Bacilli</taxon>
        <taxon>Lactobacillales</taxon>
        <taxon>Lactobacillaceae</taxon>
        <taxon>Lapidilactobacillus</taxon>
    </lineage>
</organism>
<keyword evidence="2 7" id="KW-0132">Cell division</keyword>
<evidence type="ECO:0000256" key="5">
    <source>
        <dbReference type="ARBA" id="ARBA00023136"/>
    </source>
</evidence>
<comment type="subcellular location">
    <subcellularLocation>
        <location evidence="7">Cell membrane</location>
        <topology evidence="7">Single-pass type II membrane protein</topology>
    </subcellularLocation>
    <text evidence="7">Localizes to the division septum where it forms a ring structure.</text>
</comment>
<keyword evidence="5 7" id="KW-0472">Membrane</keyword>
<keyword evidence="4 7" id="KW-1133">Transmembrane helix</keyword>
<keyword evidence="1 7" id="KW-1003">Cell membrane</keyword>
<keyword evidence="10" id="KW-1185">Reference proteome</keyword>
<dbReference type="RefSeq" id="WP_164511134.1">
    <property type="nucleotide sequence ID" value="NZ_JBHSSM010000029.1"/>
</dbReference>
<evidence type="ECO:0000313" key="9">
    <source>
        <dbReference type="EMBL" id="MFC6316319.1"/>
    </source>
</evidence>
<keyword evidence="3 7" id="KW-0812">Transmembrane</keyword>
<reference evidence="10" key="1">
    <citation type="journal article" date="2019" name="Int. J. Syst. Evol. Microbiol.">
        <title>The Global Catalogue of Microorganisms (GCM) 10K type strain sequencing project: providing services to taxonomists for standard genome sequencing and annotation.</title>
        <authorList>
            <consortium name="The Broad Institute Genomics Platform"/>
            <consortium name="The Broad Institute Genome Sequencing Center for Infectious Disease"/>
            <person name="Wu L."/>
            <person name="Ma J."/>
        </authorList>
    </citation>
    <scope>NUCLEOTIDE SEQUENCE [LARGE SCALE GENOMIC DNA]</scope>
    <source>
        <strain evidence="10">CCM 8897</strain>
    </source>
</reference>
<keyword evidence="6 7" id="KW-0131">Cell cycle</keyword>
<gene>
    <name evidence="7 9" type="primary">ftsL</name>
    <name evidence="9" type="ORF">ACFQHW_12170</name>
</gene>
<dbReference type="HAMAP" id="MF_00910">
    <property type="entry name" value="FtsL"/>
    <property type="match status" value="1"/>
</dbReference>
<dbReference type="Pfam" id="PF04977">
    <property type="entry name" value="DivIC"/>
    <property type="match status" value="1"/>
</dbReference>
<name>A0ABW1UU19_9LACO</name>
<protein>
    <recommendedName>
        <fullName evidence="7 8">Cell division protein FtsL</fullName>
    </recommendedName>
</protein>
<evidence type="ECO:0000256" key="4">
    <source>
        <dbReference type="ARBA" id="ARBA00022989"/>
    </source>
</evidence>
<evidence type="ECO:0000256" key="7">
    <source>
        <dbReference type="HAMAP-Rule" id="MF_00910"/>
    </source>
</evidence>
<evidence type="ECO:0000256" key="1">
    <source>
        <dbReference type="ARBA" id="ARBA00022475"/>
    </source>
</evidence>
<evidence type="ECO:0000313" key="10">
    <source>
        <dbReference type="Proteomes" id="UP001596310"/>
    </source>
</evidence>
<dbReference type="GO" id="GO:0051301">
    <property type="term" value="P:cell division"/>
    <property type="evidence" value="ECO:0007669"/>
    <property type="project" value="UniProtKB-KW"/>
</dbReference>
<evidence type="ECO:0000256" key="3">
    <source>
        <dbReference type="ARBA" id="ARBA00022692"/>
    </source>
</evidence>
<evidence type="ECO:0000256" key="2">
    <source>
        <dbReference type="ARBA" id="ARBA00022618"/>
    </source>
</evidence>
<accession>A0ABW1UU19</accession>
<dbReference type="NCBIfam" id="TIGR02209">
    <property type="entry name" value="ftsL_broad"/>
    <property type="match status" value="1"/>
</dbReference>
<dbReference type="InterPro" id="IPR011922">
    <property type="entry name" value="Cell_div_FtsL"/>
</dbReference>
<dbReference type="EMBL" id="JBHSSM010000029">
    <property type="protein sequence ID" value="MFC6316319.1"/>
    <property type="molecule type" value="Genomic_DNA"/>
</dbReference>
<feature type="transmembrane region" description="Helical" evidence="7">
    <location>
        <begin position="42"/>
        <end position="63"/>
    </location>
</feature>
<comment type="caution">
    <text evidence="9">The sequence shown here is derived from an EMBL/GenBank/DDBJ whole genome shotgun (WGS) entry which is preliminary data.</text>
</comment>